<dbReference type="PROSITE" id="PS51683">
    <property type="entry name" value="SAM_OMT_II"/>
    <property type="match status" value="1"/>
</dbReference>
<evidence type="ECO:0000256" key="4">
    <source>
        <dbReference type="SAM" id="MobiDB-lite"/>
    </source>
</evidence>
<keyword evidence="8" id="KW-1185">Reference proteome</keyword>
<feature type="compositionally biased region" description="Low complexity" evidence="4">
    <location>
        <begin position="1357"/>
        <end position="1371"/>
    </location>
</feature>
<dbReference type="GO" id="GO:0008171">
    <property type="term" value="F:O-methyltransferase activity"/>
    <property type="evidence" value="ECO:0007669"/>
    <property type="project" value="InterPro"/>
</dbReference>
<evidence type="ECO:0008006" key="9">
    <source>
        <dbReference type="Google" id="ProtNLM"/>
    </source>
</evidence>
<feature type="region of interest" description="Disordered" evidence="4">
    <location>
        <begin position="1331"/>
        <end position="1379"/>
    </location>
</feature>
<feature type="region of interest" description="Disordered" evidence="4">
    <location>
        <begin position="952"/>
        <end position="995"/>
    </location>
</feature>
<dbReference type="Gene3D" id="3.40.50.150">
    <property type="entry name" value="Vaccinia Virus protein VP39"/>
    <property type="match status" value="1"/>
</dbReference>
<feature type="domain" description="O-methyltransferase dimerisation" evidence="6">
    <location>
        <begin position="19"/>
        <end position="100"/>
    </location>
</feature>
<dbReference type="PANTHER" id="PTHR11746">
    <property type="entry name" value="O-METHYLTRANSFERASE"/>
    <property type="match status" value="1"/>
</dbReference>
<comment type="caution">
    <text evidence="7">The sequence shown here is derived from an EMBL/GenBank/DDBJ whole genome shotgun (WGS) entry which is preliminary data.</text>
</comment>
<feature type="region of interest" description="Disordered" evidence="4">
    <location>
        <begin position="1495"/>
        <end position="1530"/>
    </location>
</feature>
<feature type="region of interest" description="Disordered" evidence="4">
    <location>
        <begin position="365"/>
        <end position="396"/>
    </location>
</feature>
<evidence type="ECO:0000313" key="7">
    <source>
        <dbReference type="EMBL" id="KAG2488417.1"/>
    </source>
</evidence>
<evidence type="ECO:0000259" key="5">
    <source>
        <dbReference type="Pfam" id="PF00891"/>
    </source>
</evidence>
<feature type="region of interest" description="Disordered" evidence="4">
    <location>
        <begin position="1608"/>
        <end position="1676"/>
    </location>
</feature>
<dbReference type="Proteomes" id="UP000612055">
    <property type="component" value="Unassembled WGS sequence"/>
</dbReference>
<dbReference type="GO" id="GO:0046983">
    <property type="term" value="F:protein dimerization activity"/>
    <property type="evidence" value="ECO:0007669"/>
    <property type="project" value="InterPro"/>
</dbReference>
<dbReference type="Gene3D" id="1.10.10.10">
    <property type="entry name" value="Winged helix-like DNA-binding domain superfamily/Winged helix DNA-binding domain"/>
    <property type="match status" value="1"/>
</dbReference>
<proteinExistence type="predicted"/>
<dbReference type="OrthoDB" id="1606438at2759"/>
<dbReference type="GO" id="GO:0032259">
    <property type="term" value="P:methylation"/>
    <property type="evidence" value="ECO:0007669"/>
    <property type="project" value="UniProtKB-KW"/>
</dbReference>
<feature type="compositionally biased region" description="Gly residues" evidence="4">
    <location>
        <begin position="1658"/>
        <end position="1676"/>
    </location>
</feature>
<evidence type="ECO:0000256" key="2">
    <source>
        <dbReference type="ARBA" id="ARBA00022679"/>
    </source>
</evidence>
<organism evidence="7 8">
    <name type="scientific">Edaphochlamys debaryana</name>
    <dbReference type="NCBI Taxonomy" id="47281"/>
    <lineage>
        <taxon>Eukaryota</taxon>
        <taxon>Viridiplantae</taxon>
        <taxon>Chlorophyta</taxon>
        <taxon>core chlorophytes</taxon>
        <taxon>Chlorophyceae</taxon>
        <taxon>CS clade</taxon>
        <taxon>Chlamydomonadales</taxon>
        <taxon>Chlamydomonadales incertae sedis</taxon>
        <taxon>Edaphochlamys</taxon>
    </lineage>
</organism>
<gene>
    <name evidence="7" type="ORF">HYH03_013101</name>
</gene>
<feature type="region of interest" description="Disordered" evidence="4">
    <location>
        <begin position="882"/>
        <end position="911"/>
    </location>
</feature>
<feature type="compositionally biased region" description="Basic and acidic residues" evidence="4">
    <location>
        <begin position="882"/>
        <end position="894"/>
    </location>
</feature>
<dbReference type="InterPro" id="IPR001077">
    <property type="entry name" value="COMT_C"/>
</dbReference>
<evidence type="ECO:0000256" key="3">
    <source>
        <dbReference type="ARBA" id="ARBA00022691"/>
    </source>
</evidence>
<dbReference type="Pfam" id="PF00891">
    <property type="entry name" value="Methyltransf_2"/>
    <property type="match status" value="1"/>
</dbReference>
<dbReference type="InterPro" id="IPR029063">
    <property type="entry name" value="SAM-dependent_MTases_sf"/>
</dbReference>
<accession>A0A835XNY5</accession>
<feature type="compositionally biased region" description="Pro residues" evidence="4">
    <location>
        <begin position="964"/>
        <end position="990"/>
    </location>
</feature>
<keyword evidence="3" id="KW-0949">S-adenosyl-L-methionine</keyword>
<keyword evidence="1" id="KW-0489">Methyltransferase</keyword>
<name>A0A835XNY5_9CHLO</name>
<dbReference type="InterPro" id="IPR012967">
    <property type="entry name" value="COMT_dimerisation"/>
</dbReference>
<evidence type="ECO:0000259" key="6">
    <source>
        <dbReference type="Pfam" id="PF08100"/>
    </source>
</evidence>
<evidence type="ECO:0000313" key="8">
    <source>
        <dbReference type="Proteomes" id="UP000612055"/>
    </source>
</evidence>
<feature type="compositionally biased region" description="Low complexity" evidence="4">
    <location>
        <begin position="365"/>
        <end position="393"/>
    </location>
</feature>
<dbReference type="InterPro" id="IPR036388">
    <property type="entry name" value="WH-like_DNA-bd_sf"/>
</dbReference>
<dbReference type="InterPro" id="IPR016461">
    <property type="entry name" value="COMT-like"/>
</dbReference>
<evidence type="ECO:0000256" key="1">
    <source>
        <dbReference type="ARBA" id="ARBA00022603"/>
    </source>
</evidence>
<dbReference type="EMBL" id="JAEHOE010000084">
    <property type="protein sequence ID" value="KAG2488417.1"/>
    <property type="molecule type" value="Genomic_DNA"/>
</dbReference>
<feature type="compositionally biased region" description="Low complexity" evidence="4">
    <location>
        <begin position="1501"/>
        <end position="1530"/>
    </location>
</feature>
<feature type="compositionally biased region" description="Low complexity" evidence="4">
    <location>
        <begin position="902"/>
        <end position="911"/>
    </location>
</feature>
<reference evidence="7" key="1">
    <citation type="journal article" date="2020" name="bioRxiv">
        <title>Comparative genomics of Chlamydomonas.</title>
        <authorList>
            <person name="Craig R.J."/>
            <person name="Hasan A.R."/>
            <person name="Ness R.W."/>
            <person name="Keightley P.D."/>
        </authorList>
    </citation>
    <scope>NUCLEOTIDE SEQUENCE</scope>
    <source>
        <strain evidence="7">CCAP 11/70</strain>
    </source>
</reference>
<dbReference type="SUPFAM" id="SSF53335">
    <property type="entry name" value="S-adenosyl-L-methionine-dependent methyltransferases"/>
    <property type="match status" value="1"/>
</dbReference>
<sequence>MLETLRVEGLSDLLTMSRLYKVSAALNAAAKLDVFTAISEQPQGATVGHLSARLGLCAAPGFRGAADLLDLLVSVGVLEREGDGPEALYRNSQVADRHLVRGRPEYTGGILCLNADRSFPMWAHLPAALREGAMPPYALQRIPDIHTTFGSDVAAAEFFAEGMTGASLGNFQLLAQRFPWARFKSLGDLGGSQGCLCCCVAAAHPHVAATSYDLPAVHAAAERYVAAQGLQGRVQVADLDFFSPSPLPGGHDVLTLGMVLHDWGIDRKMLLLRKAYAALPPGGALIAIDHLVDGPRRSSPVQLGMSLTMLLEFGRENAFDYSFEEFSAWASAVGFSSTELLPLLGTARAAVAYNAANDAALMAPRRAAPSGPAPAAQQRTPAATAPDPHAAVAAGGGGAADSAALERELMRAATRLVMLATAPAASAAAEGAPAASSSASSSSAAAAAASKTGNAPAAAEAAEARASSASSASSAASSSSSSPKRSAAVGVPLQDLSSFAAQIRVEGAGAALTSLWGRRGPATTLLKLLAFALRASEEELGLSAGAAALAQPAGPTAQARSCVWLAVATVLTIKLGKAAPQQLVEVSRALVRSGALAHAARLLATVRTQLADADDLTNLFILAARIIAAWLDATLDERMQALASSALLDHMTRALWDLAGAAAAPYCTADQREELIGLIVHVLIGHTMWAVMPWQRPRFWALGLPGPSTEFMLTAAAAEALRGLDGGPGSGLPPAAAATAARIADGAVGASAAAVRASRLATLYSWTQALVPGGACGLATGGRTPQPQPQPQRHSFLPASAIYRLCLRASAAAVRLLQGGAADAAAAAGPSAAARAAGGSAAAAPTGHGARTELSGGEACSVAVVAAAAVVSAQEALERRWQERWRQRRQRDVSSSEPLRPGGATTTAAAVAAGSGAVTDAVRGAGRASTSACGSGLDLCGSGDGGVNAAASGAVERQAEQLPPRSPPPPPPPSSLPLSVPPLPPVPPASPSALQRPPEWWAAAVAAVAALAALDPETWECKSQALVFEAQLLLWAVLGGGQLAEELPAAPVFGFCGPPRPADPLPRSPPTDVAAALSAGLLPALERLLRRHPRLLLEPPPGEGPPPLRHPAAALLSRRPLSWLLAYGSERQAASLLATLGKVLTWGVSGMRRSPEAVLGGRGYVALDWANRTMRCSLQAAALDAPATAALAPAAATAATAATAASSTPEPASLAAALGAGAASNGTSGGGGGDAAGEQLRALWAYAYARWLPVWCSWGRDRCIPDGARVRPDCAAHTADVAMVLAALEPACGLVEWDGERLDPESVQNPPVLDPACALAVREGEAQAGASAGAGAGAGAGPETTTGGRAGSGAGSGASTASTEGLGMEAAGGHEGGSGTAGGGGCFWRGLVLERCEGLRVLQCCALGPLTHTLDPTRLAPLGCGLLRRLLERCPRATLAAITATDADFVIELLLSLAEAEAAPDPPLAALLKALLRDGAAAAAADALLPLPLPLPPPTRRAPTAPAPAATAAAGTAAGTDASRAAGGDAASAGPGRIPFLVLPRAGAVEALAARVARCCDNALCDRLEGDSEAEAEGWLRPCGGGCGGAWFCCGECEAAAREKGHGLRCPGAAPRSAGGGGGSSGGGGGVGGASGGGGSTGGRGTEGGSSAATAGAGARGGAGKRQGSRGGAPRR</sequence>
<keyword evidence="2" id="KW-0808">Transferase</keyword>
<protein>
    <recommendedName>
        <fullName evidence="9">O-methyltransferase domain-containing protein</fullName>
    </recommendedName>
</protein>
<dbReference type="Pfam" id="PF08100">
    <property type="entry name" value="Dimerisation"/>
    <property type="match status" value="1"/>
</dbReference>
<feature type="compositionally biased region" description="Gly residues" evidence="4">
    <location>
        <begin position="1618"/>
        <end position="1648"/>
    </location>
</feature>
<feature type="domain" description="O-methyltransferase C-terminal" evidence="5">
    <location>
        <begin position="122"/>
        <end position="335"/>
    </location>
</feature>